<evidence type="ECO:0000256" key="1">
    <source>
        <dbReference type="ARBA" id="ARBA00001968"/>
    </source>
</evidence>
<keyword evidence="6" id="KW-1185">Reference proteome</keyword>
<name>A0ABS5KRA5_9ACTN</name>
<keyword evidence="2" id="KW-0479">Metal-binding</keyword>
<evidence type="ECO:0000313" key="6">
    <source>
        <dbReference type="Proteomes" id="UP000730482"/>
    </source>
</evidence>
<evidence type="ECO:0000259" key="4">
    <source>
        <dbReference type="Pfam" id="PF13359"/>
    </source>
</evidence>
<reference evidence="5 6" key="1">
    <citation type="submission" date="2020-02" db="EMBL/GenBank/DDBJ databases">
        <title>Acidophilic actinobacteria isolated from forest soil.</title>
        <authorList>
            <person name="Golinska P."/>
        </authorList>
    </citation>
    <scope>NUCLEOTIDE SEQUENCE [LARGE SCALE GENOMIC DNA]</scope>
    <source>
        <strain evidence="5 6">NL8</strain>
    </source>
</reference>
<accession>A0ABS5KRA5</accession>
<gene>
    <name evidence="5" type="ORF">KGQ19_16880</name>
</gene>
<dbReference type="Pfam" id="PF13359">
    <property type="entry name" value="DDE_Tnp_4"/>
    <property type="match status" value="1"/>
</dbReference>
<organism evidence="5 6">
    <name type="scientific">Catenulispora pinistramenti</name>
    <dbReference type="NCBI Taxonomy" id="2705254"/>
    <lineage>
        <taxon>Bacteria</taxon>
        <taxon>Bacillati</taxon>
        <taxon>Actinomycetota</taxon>
        <taxon>Actinomycetes</taxon>
        <taxon>Catenulisporales</taxon>
        <taxon>Catenulisporaceae</taxon>
        <taxon>Catenulispora</taxon>
    </lineage>
</organism>
<feature type="domain" description="DDE Tnp4" evidence="4">
    <location>
        <begin position="13"/>
        <end position="71"/>
    </location>
</feature>
<evidence type="ECO:0000256" key="2">
    <source>
        <dbReference type="ARBA" id="ARBA00022723"/>
    </source>
</evidence>
<dbReference type="EMBL" id="JAAFYZ010000051">
    <property type="protein sequence ID" value="MBS2548544.1"/>
    <property type="molecule type" value="Genomic_DNA"/>
</dbReference>
<sequence>MTTWSSSPATRPPATANSPPVKKAANKVIAAGRAPVEHGFAHLKNWRVLTKLRTDPARATSLLRALLVLTNLEVDR</sequence>
<comment type="cofactor">
    <cofactor evidence="1">
        <name>a divalent metal cation</name>
        <dbReference type="ChEBI" id="CHEBI:60240"/>
    </cofactor>
</comment>
<protein>
    <recommendedName>
        <fullName evidence="4">DDE Tnp4 domain-containing protein</fullName>
    </recommendedName>
</protein>
<feature type="region of interest" description="Disordered" evidence="3">
    <location>
        <begin position="1"/>
        <end position="24"/>
    </location>
</feature>
<evidence type="ECO:0000313" key="5">
    <source>
        <dbReference type="EMBL" id="MBS2548544.1"/>
    </source>
</evidence>
<comment type="caution">
    <text evidence="5">The sequence shown here is derived from an EMBL/GenBank/DDBJ whole genome shotgun (WGS) entry which is preliminary data.</text>
</comment>
<evidence type="ECO:0000256" key="3">
    <source>
        <dbReference type="SAM" id="MobiDB-lite"/>
    </source>
</evidence>
<proteinExistence type="predicted"/>
<dbReference type="InterPro" id="IPR027806">
    <property type="entry name" value="HARBI1_dom"/>
</dbReference>
<dbReference type="Proteomes" id="UP000730482">
    <property type="component" value="Unassembled WGS sequence"/>
</dbReference>